<reference evidence="2" key="1">
    <citation type="submission" date="2022-08" db="UniProtKB">
        <authorList>
            <consortium name="EnsemblMetazoa"/>
        </authorList>
    </citation>
    <scope>IDENTIFICATION</scope>
    <source>
        <strain evidence="2">EBRO</strain>
    </source>
</reference>
<feature type="compositionally biased region" description="Low complexity" evidence="1">
    <location>
        <begin position="231"/>
        <end position="279"/>
    </location>
</feature>
<feature type="compositionally biased region" description="Low complexity" evidence="1">
    <location>
        <begin position="797"/>
        <end position="807"/>
    </location>
</feature>
<feature type="compositionally biased region" description="Polar residues" evidence="1">
    <location>
        <begin position="606"/>
        <end position="620"/>
    </location>
</feature>
<organism evidence="2">
    <name type="scientific">Anopheles atroparvus</name>
    <name type="common">European mosquito</name>
    <dbReference type="NCBI Taxonomy" id="41427"/>
    <lineage>
        <taxon>Eukaryota</taxon>
        <taxon>Metazoa</taxon>
        <taxon>Ecdysozoa</taxon>
        <taxon>Arthropoda</taxon>
        <taxon>Hexapoda</taxon>
        <taxon>Insecta</taxon>
        <taxon>Pterygota</taxon>
        <taxon>Neoptera</taxon>
        <taxon>Endopterygota</taxon>
        <taxon>Diptera</taxon>
        <taxon>Nematocera</taxon>
        <taxon>Culicoidea</taxon>
        <taxon>Culicidae</taxon>
        <taxon>Anophelinae</taxon>
        <taxon>Anopheles</taxon>
    </lineage>
</organism>
<dbReference type="PROSITE" id="PS51155">
    <property type="entry name" value="CHIT_BIND_RR_2"/>
    <property type="match status" value="1"/>
</dbReference>
<dbReference type="InterPro" id="IPR000618">
    <property type="entry name" value="Insect_cuticle"/>
</dbReference>
<feature type="compositionally biased region" description="Low complexity" evidence="1">
    <location>
        <begin position="827"/>
        <end position="848"/>
    </location>
</feature>
<name>A0A182J165_ANOAO</name>
<feature type="region of interest" description="Disordered" evidence="1">
    <location>
        <begin position="877"/>
        <end position="950"/>
    </location>
</feature>
<dbReference type="VEuPathDB" id="VectorBase:AATE009380"/>
<dbReference type="AlphaFoldDB" id="A0A182J165"/>
<proteinExistence type="predicted"/>
<feature type="compositionally biased region" description="Acidic residues" evidence="1">
    <location>
        <begin position="595"/>
        <end position="605"/>
    </location>
</feature>
<dbReference type="Pfam" id="PF00379">
    <property type="entry name" value="Chitin_bind_4"/>
    <property type="match status" value="1"/>
</dbReference>
<evidence type="ECO:0000256" key="1">
    <source>
        <dbReference type="SAM" id="MobiDB-lite"/>
    </source>
</evidence>
<feature type="region of interest" description="Disordered" evidence="1">
    <location>
        <begin position="227"/>
        <end position="279"/>
    </location>
</feature>
<accession>A0A182J165</accession>
<sequence>MNAFRSTWKEREKRFVSGWYALAFATLLVYLTGFCLPCVVAITTTDSLVESTHTPLPATLGELTADTSHGSDLSEAETKDPQRLEIIKQIRRVNQDGSYTVGYEAEDGTFKIESRDVLGNIKGTYGYIDVNGDIKRVSYGGSGQPSQASPLGTTLAPSSTTEEDVVHIPPRFNRSQQQQQQHQLLVPTTRRPPNYQPPQHHLPHHLPNHNPQHASTLRPSVIQTIPRKRTGYPSSTTTTTTSATTAARMGGGSSSSMSTMTPTTTATTTTTTTTTTTSPMSTLLERNGVTVSMTTPKPTVETGGHLVGAFGEPTTASSHTAPQHSKPQSTVLIIRPTPLPYQTTKTAEQLVRPERLEGTSKYGHLASPSKKPVRGNFLRRQLAPPAATVESGEQYEAQQQQIVYGQPDGELGSLYSTGGGKPLYTTHPAPRIPAAVLAARQRAAQIQSVLQVQAAAQGAGSAGERLNKERVYVKQPARPPVAAVRHDQLPQILYESSTEPSLEHGYMTDGPGASSVVQIPAANRAATVAASETESDIDDRRPIFRPRPIEFRPREVAPQGRYRTPYGLPQPFGRSFTPLPPPQDLPYAARVTESNVDDGERDPDDAQQQYQNHQINSIPYRQQRRLTGSLPPPGADSGYGGPQHPQQQSQQHQQQQQQQQQQQNSYPIPVPYNPAQYPGRLPGANPYYYDIPAERPLTARDFERILQLLIFRHQQMQQRYRAGGYYGGYNGGFPYNPYFPGPSASPFGLGGPYSGGYPQQQIPRPPLPYPYGSPYDALGYQNPLYSPSAPSSSMHVGPDAGGQQDVDGGYGQPAAGRRNGQYFRSPALDGSAAGSSAGSASGLRSGADYLPPEVRESLLYRMLMLAIQTSGSNEVLPLAAPTGPSGSQLPHLHHLQGASSVPRPQSQPNHRVQTSTHQQDGSVTAVSSAATPLPMFSKKPVRSVQILGEE</sequence>
<feature type="region of interest" description="Disordered" evidence="1">
    <location>
        <begin position="788"/>
        <end position="848"/>
    </location>
</feature>
<dbReference type="GO" id="GO:0042302">
    <property type="term" value="F:structural constituent of cuticle"/>
    <property type="evidence" value="ECO:0007669"/>
    <property type="project" value="UniProtKB-UniRule"/>
</dbReference>
<dbReference type="EnsemblMetazoa" id="AATE009380-RA">
    <property type="protein sequence ID" value="AATE009380-PA.1"/>
    <property type="gene ID" value="AATE009380"/>
</dbReference>
<feature type="region of interest" description="Disordered" evidence="1">
    <location>
        <begin position="173"/>
        <end position="204"/>
    </location>
</feature>
<feature type="compositionally biased region" description="Low complexity" evidence="1">
    <location>
        <begin position="642"/>
        <end position="663"/>
    </location>
</feature>
<evidence type="ECO:0000313" key="2">
    <source>
        <dbReference type="EnsemblMetazoa" id="AATE009380-PA.1"/>
    </source>
</evidence>
<feature type="compositionally biased region" description="Polar residues" evidence="1">
    <location>
        <begin position="897"/>
        <end position="930"/>
    </location>
</feature>
<feature type="compositionally biased region" description="Basic and acidic residues" evidence="1">
    <location>
        <begin position="538"/>
        <end position="555"/>
    </location>
</feature>
<feature type="region of interest" description="Disordered" evidence="1">
    <location>
        <begin position="59"/>
        <end position="78"/>
    </location>
</feature>
<protein>
    <submittedName>
        <fullName evidence="2">Uncharacterized protein</fullName>
    </submittedName>
</protein>
<feature type="region of interest" description="Disordered" evidence="1">
    <location>
        <begin position="529"/>
        <end position="677"/>
    </location>
</feature>